<dbReference type="PROSITE" id="PS51833">
    <property type="entry name" value="HDOD"/>
    <property type="match status" value="1"/>
</dbReference>
<dbReference type="PANTHER" id="PTHR33525:SF4">
    <property type="entry name" value="CYCLIC DI-GMP PHOSPHODIESTERASE CDGJ"/>
    <property type="match status" value="1"/>
</dbReference>
<dbReference type="InterPro" id="IPR029016">
    <property type="entry name" value="GAF-like_dom_sf"/>
</dbReference>
<feature type="domain" description="HDOD" evidence="1">
    <location>
        <begin position="1"/>
        <end position="186"/>
    </location>
</feature>
<comment type="caution">
    <text evidence="2">The sequence shown here is derived from an EMBL/GenBank/DDBJ whole genome shotgun (WGS) entry which is preliminary data.</text>
</comment>
<dbReference type="InterPro" id="IPR052340">
    <property type="entry name" value="RNase_Y/CdgJ"/>
</dbReference>
<dbReference type="EMBL" id="BGOW01000002">
    <property type="protein sequence ID" value="GBL44449.1"/>
    <property type="molecule type" value="Genomic_DNA"/>
</dbReference>
<keyword evidence="3" id="KW-1185">Reference proteome</keyword>
<dbReference type="SUPFAM" id="SSF109604">
    <property type="entry name" value="HD-domain/PDEase-like"/>
    <property type="match status" value="1"/>
</dbReference>
<dbReference type="Pfam" id="PF08668">
    <property type="entry name" value="HDOD"/>
    <property type="match status" value="1"/>
</dbReference>
<proteinExistence type="predicted"/>
<dbReference type="Gene3D" id="3.30.450.40">
    <property type="match status" value="1"/>
</dbReference>
<reference evidence="2 3" key="1">
    <citation type="journal article" date="2019" name="Front. Microbiol.">
        <title>Genomes of Neutrophilic Sulfur-Oxidizing Chemolithoautotrophs Representing 9 Proteobacterial Species From 8 Genera.</title>
        <authorList>
            <person name="Watanabe T."/>
            <person name="Kojima H."/>
            <person name="Umezawa K."/>
            <person name="Hori C."/>
            <person name="Takasuka T.E."/>
            <person name="Kato Y."/>
            <person name="Fukui M."/>
        </authorList>
    </citation>
    <scope>NUCLEOTIDE SEQUENCE [LARGE SCALE GENOMIC DNA]</scope>
    <source>
        <strain evidence="2 3">TTN</strain>
    </source>
</reference>
<sequence>MQLASSNDEALQELTNFVLSDVALTQKILRLSNTVSYRTASGRQISTISSAIFLLGFDMVKTCALAMLLVDRLPDNNHAQSVRFELAQALRASVIGRQLARRSHFPDSEEAAITALFKNLGQLLVASHDHDVYNEINVLTHAANLTPARASIQVLGCSYDQLAVTVLQDWKISDTLIHALTPLSSRTLKAPLNRQEWMAQVASFSAEAAGLMPHLYDAKQLTDNQALVTRFGAALNLDKAQIDQLFVAASEEAHILLDSMGLLSVPDKQAELPSDTDSSAENLLNDFLLASPDPDSQPTISCHPSGKPINAHALLLAGVQDVTQMMGSGHGKLNELIMQVLETLYQGMGFRFATLCMKDLKTEQYRARVAIGESHAARQAGFRFSTTSTNDIFHLAIKNNADLMIADATATKIYPLIPSWHRQLLPDTQSFIVLPLVIQEKVLGLLYADRSLLAPEGVSADETSLIKTLKGLLLAALNSR</sequence>
<gene>
    <name evidence="2" type="ORF">SFMTTN_0245</name>
</gene>
<evidence type="ECO:0000313" key="3">
    <source>
        <dbReference type="Proteomes" id="UP000286806"/>
    </source>
</evidence>
<dbReference type="PANTHER" id="PTHR33525">
    <property type="match status" value="1"/>
</dbReference>
<dbReference type="InterPro" id="IPR013976">
    <property type="entry name" value="HDOD"/>
</dbReference>
<dbReference type="SUPFAM" id="SSF55781">
    <property type="entry name" value="GAF domain-like"/>
    <property type="match status" value="1"/>
</dbReference>
<dbReference type="AlphaFoldDB" id="A0A401J9Z1"/>
<accession>A0A401J9Z1</accession>
<protein>
    <submittedName>
        <fullName evidence="2">HD domain protein</fullName>
    </submittedName>
</protein>
<organism evidence="2 3">
    <name type="scientific">Sulfuriferula multivorans</name>
    <dbReference type="NCBI Taxonomy" id="1559896"/>
    <lineage>
        <taxon>Bacteria</taxon>
        <taxon>Pseudomonadati</taxon>
        <taxon>Pseudomonadota</taxon>
        <taxon>Betaproteobacteria</taxon>
        <taxon>Nitrosomonadales</taxon>
        <taxon>Sulfuricellaceae</taxon>
        <taxon>Sulfuriferula</taxon>
    </lineage>
</organism>
<name>A0A401J9Z1_9PROT</name>
<dbReference type="Gene3D" id="1.10.3210.10">
    <property type="entry name" value="Hypothetical protein af1432"/>
    <property type="match status" value="1"/>
</dbReference>
<evidence type="ECO:0000259" key="1">
    <source>
        <dbReference type="PROSITE" id="PS51833"/>
    </source>
</evidence>
<evidence type="ECO:0000313" key="2">
    <source>
        <dbReference type="EMBL" id="GBL44449.1"/>
    </source>
</evidence>
<dbReference type="Proteomes" id="UP000286806">
    <property type="component" value="Unassembled WGS sequence"/>
</dbReference>